<proteinExistence type="predicted"/>
<keyword evidence="2" id="KW-1185">Reference proteome</keyword>
<name>A0AAN8TQF3_SOLBU</name>
<accession>A0AAN8TQF3</accession>
<dbReference type="EMBL" id="JBANQN010000004">
    <property type="protein sequence ID" value="KAK6791990.1"/>
    <property type="molecule type" value="Genomic_DNA"/>
</dbReference>
<dbReference type="PANTHER" id="PTHR15140">
    <property type="entry name" value="TUBULIN-SPECIFIC CHAPERONE E"/>
    <property type="match status" value="1"/>
</dbReference>
<comment type="caution">
    <text evidence="1">The sequence shown here is derived from an EMBL/GenBank/DDBJ whole genome shotgun (WGS) entry which is preliminary data.</text>
</comment>
<reference evidence="1 2" key="1">
    <citation type="submission" date="2024-02" db="EMBL/GenBank/DDBJ databases">
        <title>de novo genome assembly of Solanum bulbocastanum strain 11H21.</title>
        <authorList>
            <person name="Hosaka A.J."/>
        </authorList>
    </citation>
    <scope>NUCLEOTIDE SEQUENCE [LARGE SCALE GENOMIC DNA]</scope>
    <source>
        <tissue evidence="1">Young leaves</tissue>
    </source>
</reference>
<dbReference type="Proteomes" id="UP001371456">
    <property type="component" value="Unassembled WGS sequence"/>
</dbReference>
<gene>
    <name evidence="1" type="ORF">RDI58_011071</name>
</gene>
<organism evidence="1 2">
    <name type="scientific">Solanum bulbocastanum</name>
    <name type="common">Wild potato</name>
    <dbReference type="NCBI Taxonomy" id="147425"/>
    <lineage>
        <taxon>Eukaryota</taxon>
        <taxon>Viridiplantae</taxon>
        <taxon>Streptophyta</taxon>
        <taxon>Embryophyta</taxon>
        <taxon>Tracheophyta</taxon>
        <taxon>Spermatophyta</taxon>
        <taxon>Magnoliopsida</taxon>
        <taxon>eudicotyledons</taxon>
        <taxon>Gunneridae</taxon>
        <taxon>Pentapetalae</taxon>
        <taxon>asterids</taxon>
        <taxon>lamiids</taxon>
        <taxon>Solanales</taxon>
        <taxon>Solanaceae</taxon>
        <taxon>Solanoideae</taxon>
        <taxon>Solaneae</taxon>
        <taxon>Solanum</taxon>
    </lineage>
</organism>
<dbReference type="PANTHER" id="PTHR15140:SF37">
    <property type="entry name" value="UBIQUITIN-LIKE DOMAIN-CONTAINING PROTEIN"/>
    <property type="match status" value="1"/>
</dbReference>
<dbReference type="InterPro" id="IPR032675">
    <property type="entry name" value="LRR_dom_sf"/>
</dbReference>
<protein>
    <submittedName>
        <fullName evidence="1">Uncharacterized protein</fullName>
    </submittedName>
</protein>
<sequence>MMSNFTRLSKLEVLKLIKFACLGIKWETIENGFSQLKLLLLNWTDLALWKTSSDHFPCLEPLVLRHCHSLISIPENFANIMTLQLIELDVCRPSVVDSAKKRFSKKLETLS</sequence>
<evidence type="ECO:0000313" key="2">
    <source>
        <dbReference type="Proteomes" id="UP001371456"/>
    </source>
</evidence>
<dbReference type="AlphaFoldDB" id="A0AAN8TQF3"/>
<evidence type="ECO:0000313" key="1">
    <source>
        <dbReference type="EMBL" id="KAK6791990.1"/>
    </source>
</evidence>
<dbReference type="SUPFAM" id="SSF52058">
    <property type="entry name" value="L domain-like"/>
    <property type="match status" value="1"/>
</dbReference>
<dbReference type="Gene3D" id="3.80.10.10">
    <property type="entry name" value="Ribonuclease Inhibitor"/>
    <property type="match status" value="1"/>
</dbReference>